<reference evidence="1 2" key="1">
    <citation type="journal article" date="2021" name="Sci. Rep.">
        <title>The genome of the diatom Chaetoceros tenuissimus carries an ancient integrated fragment of an extant virus.</title>
        <authorList>
            <person name="Hongo Y."/>
            <person name="Kimura K."/>
            <person name="Takaki Y."/>
            <person name="Yoshida Y."/>
            <person name="Baba S."/>
            <person name="Kobayashi G."/>
            <person name="Nagasaki K."/>
            <person name="Hano T."/>
            <person name="Tomaru Y."/>
        </authorList>
    </citation>
    <scope>NUCLEOTIDE SEQUENCE [LARGE SCALE GENOMIC DNA]</scope>
    <source>
        <strain evidence="1 2">NIES-3715</strain>
    </source>
</reference>
<keyword evidence="2" id="KW-1185">Reference proteome</keyword>
<protein>
    <submittedName>
        <fullName evidence="1">Uncharacterized protein</fullName>
    </submittedName>
</protein>
<sequence length="402" mass="45453">MYGDHRVKSSIAALPNWLQEYISWNQNEQATKDVKDIRFFVVKCVKNEGCGGISDRLRVLPFYVFMAARTNRVLCIYWETPMRLESFLEVPKGGLDWTCPADFEGKQSLGMNTRVPKESKPGFFSILNQIIDEMNASSKQYVSIFTIRSISRVNFFNNIFNAYSYEENMPVASKWMHIDLMEHIFRVMFKPVPSIARNVNATMTRLNLVEGGYTSVHLRARYPTKHMAQFVEPENLQSHDEGTYVEAFDGKYKSYLLNLTSNALECGLSLDKKNPVFFISDSVDLVNHVISNEIAVNNTNVQAVGVGQRPIIKHIDVFNSSSTEESYYSLFEDLLIMGGSKCVAHGVGSFGAFGAGLAGNRCRALHRRYTGVPSKCTIEVPMYVDIANNSWSLEQNESISIE</sequence>
<dbReference type="EMBL" id="BLLK01000019">
    <property type="protein sequence ID" value="GFH44271.1"/>
    <property type="molecule type" value="Genomic_DNA"/>
</dbReference>
<dbReference type="AlphaFoldDB" id="A0AAD3CGB3"/>
<comment type="caution">
    <text evidence="1">The sequence shown here is derived from an EMBL/GenBank/DDBJ whole genome shotgun (WGS) entry which is preliminary data.</text>
</comment>
<dbReference type="Proteomes" id="UP001054902">
    <property type="component" value="Unassembled WGS sequence"/>
</dbReference>
<evidence type="ECO:0000313" key="1">
    <source>
        <dbReference type="EMBL" id="GFH44271.1"/>
    </source>
</evidence>
<name>A0AAD3CGB3_9STRA</name>
<organism evidence="1 2">
    <name type="scientific">Chaetoceros tenuissimus</name>
    <dbReference type="NCBI Taxonomy" id="426638"/>
    <lineage>
        <taxon>Eukaryota</taxon>
        <taxon>Sar</taxon>
        <taxon>Stramenopiles</taxon>
        <taxon>Ochrophyta</taxon>
        <taxon>Bacillariophyta</taxon>
        <taxon>Coscinodiscophyceae</taxon>
        <taxon>Chaetocerotophycidae</taxon>
        <taxon>Chaetocerotales</taxon>
        <taxon>Chaetocerotaceae</taxon>
        <taxon>Chaetoceros</taxon>
    </lineage>
</organism>
<gene>
    <name evidence="1" type="ORF">CTEN210_00745</name>
</gene>
<evidence type="ECO:0000313" key="2">
    <source>
        <dbReference type="Proteomes" id="UP001054902"/>
    </source>
</evidence>
<accession>A0AAD3CGB3</accession>
<proteinExistence type="predicted"/>